<dbReference type="PANTHER" id="PTHR11575:SF24">
    <property type="entry name" value="5'-NUCLEOTIDASE"/>
    <property type="match status" value="1"/>
</dbReference>
<dbReference type="GO" id="GO:0016787">
    <property type="term" value="F:hydrolase activity"/>
    <property type="evidence" value="ECO:0007669"/>
    <property type="project" value="UniProtKB-KW"/>
</dbReference>
<dbReference type="InterPro" id="IPR004843">
    <property type="entry name" value="Calcineurin-like_PHP"/>
</dbReference>
<dbReference type="InterPro" id="IPR008334">
    <property type="entry name" value="5'-Nucleotdase_C"/>
</dbReference>
<dbReference type="PANTHER" id="PTHR11575">
    <property type="entry name" value="5'-NUCLEOTIDASE-RELATED"/>
    <property type="match status" value="1"/>
</dbReference>
<organism evidence="5 6">
    <name type="scientific">Pontibacter populi</name>
    <dbReference type="NCBI Taxonomy" id="890055"/>
    <lineage>
        <taxon>Bacteria</taxon>
        <taxon>Pseudomonadati</taxon>
        <taxon>Bacteroidota</taxon>
        <taxon>Cytophagia</taxon>
        <taxon>Cytophagales</taxon>
        <taxon>Hymenobacteraceae</taxon>
        <taxon>Pontibacter</taxon>
    </lineage>
</organism>
<evidence type="ECO:0000313" key="6">
    <source>
        <dbReference type="Proteomes" id="UP001476807"/>
    </source>
</evidence>
<feature type="signal peptide" evidence="2">
    <location>
        <begin position="1"/>
        <end position="26"/>
    </location>
</feature>
<dbReference type="Gene3D" id="3.60.21.10">
    <property type="match status" value="1"/>
</dbReference>
<evidence type="ECO:0000259" key="3">
    <source>
        <dbReference type="Pfam" id="PF00149"/>
    </source>
</evidence>
<dbReference type="EMBL" id="JBEOKT010000019">
    <property type="protein sequence ID" value="MER2999154.1"/>
    <property type="molecule type" value="Genomic_DNA"/>
</dbReference>
<dbReference type="PRINTS" id="PR01607">
    <property type="entry name" value="APYRASEFAMLY"/>
</dbReference>
<dbReference type="Gene3D" id="3.90.780.10">
    <property type="entry name" value="5'-Nucleotidase, C-terminal domain"/>
    <property type="match status" value="1"/>
</dbReference>
<sequence length="544" mass="60353">MNTYKRRVIPLLFAPLFLVGACTSTATQEQQTDTTETMENDNQKIITILHTNDMHGSYMPFHAVTDNATAQTGDSGRDQLLNFKKEADVGGFAFVASAIRKVRADKGAENVLLLDGGDTFSDDQLGNLTKGEAMIRLMSMVNYDLMALGNHDFDYGLQRTRELEELSNFPMRAANIIDNKTGKTIFGEPYIIKEMGDVKVAVIALSYRNTPKTGNPDNVKELTFSEGQQAVQKYMPELRAKADIIVVLSHEGTAIDYKMAQEVEGIDVIIGAHSHDIIEPRKKFGNTYVVQAMSDAAVLGDTELILEGKKLVDVKDNYHFLWHDEWQADEDVQALVDELRAPHKAKLEEVVVQSKDVIGRQYKSESPFDRLVGNLMNEGYNGDVAIMPGVGYGISFTPGPITSEQVYKLLPHPSKIVTLSMTGAQLKKTLEQSATNLKPEDPMKVVGGLIQTSGIQYDMDFTKSVGQRVSNVRVGNQPISDSKTYKVVTHNGLLTGLHNYVEIGKGQNIKRTEKSLTEFIIEKLKEKKEVGMPENMGEANVKRK</sequence>
<dbReference type="Pfam" id="PF02872">
    <property type="entry name" value="5_nucleotid_C"/>
    <property type="match status" value="1"/>
</dbReference>
<evidence type="ECO:0000256" key="2">
    <source>
        <dbReference type="RuleBase" id="RU362119"/>
    </source>
</evidence>
<feature type="chain" id="PRO_5044956852" evidence="2">
    <location>
        <begin position="27"/>
        <end position="544"/>
    </location>
</feature>
<feature type="domain" description="Calcineurin-like phosphoesterase" evidence="3">
    <location>
        <begin position="47"/>
        <end position="275"/>
    </location>
</feature>
<reference evidence="5 6" key="1">
    <citation type="submission" date="2024-06" db="EMBL/GenBank/DDBJ databases">
        <title>Pontibacter populi HYL7-15.</title>
        <authorList>
            <person name="Kim M.K."/>
        </authorList>
    </citation>
    <scope>NUCLEOTIDE SEQUENCE [LARGE SCALE GENOMIC DNA]</scope>
    <source>
        <strain evidence="5 6">HYL7-15</strain>
    </source>
</reference>
<dbReference type="SUPFAM" id="SSF55816">
    <property type="entry name" value="5'-nucleotidase (syn. UDP-sugar hydrolase), C-terminal domain"/>
    <property type="match status" value="1"/>
</dbReference>
<keyword evidence="1 2" id="KW-0732">Signal</keyword>
<dbReference type="InterPro" id="IPR029052">
    <property type="entry name" value="Metallo-depent_PP-like"/>
</dbReference>
<proteinExistence type="inferred from homology"/>
<dbReference type="InterPro" id="IPR036907">
    <property type="entry name" value="5'-Nucleotdase_C_sf"/>
</dbReference>
<keyword evidence="2" id="KW-0547">Nucleotide-binding</keyword>
<dbReference type="Pfam" id="PF00149">
    <property type="entry name" value="Metallophos"/>
    <property type="match status" value="1"/>
</dbReference>
<evidence type="ECO:0000313" key="5">
    <source>
        <dbReference type="EMBL" id="MER2999154.1"/>
    </source>
</evidence>
<evidence type="ECO:0000256" key="1">
    <source>
        <dbReference type="ARBA" id="ARBA00022729"/>
    </source>
</evidence>
<gene>
    <name evidence="5" type="ORF">ABS362_16505</name>
</gene>
<dbReference type="CDD" id="cd00845">
    <property type="entry name" value="MPP_UshA_N_like"/>
    <property type="match status" value="1"/>
</dbReference>
<keyword evidence="6" id="KW-1185">Reference proteome</keyword>
<dbReference type="InterPro" id="IPR006179">
    <property type="entry name" value="5_nucleotidase/apyrase"/>
</dbReference>
<protein>
    <submittedName>
        <fullName evidence="5">Bifunctional UDP-sugar hydrolase/5'-nucleotidase</fullName>
    </submittedName>
</protein>
<dbReference type="RefSeq" id="WP_350413770.1">
    <property type="nucleotide sequence ID" value="NZ_JBEOKT010000019.1"/>
</dbReference>
<accession>A0ABV1RXM2</accession>
<comment type="caution">
    <text evidence="5">The sequence shown here is derived from an EMBL/GenBank/DDBJ whole genome shotgun (WGS) entry which is preliminary data.</text>
</comment>
<name>A0ABV1RXM2_9BACT</name>
<feature type="domain" description="5'-Nucleotidase C-terminal" evidence="4">
    <location>
        <begin position="360"/>
        <end position="500"/>
    </location>
</feature>
<keyword evidence="2 5" id="KW-0378">Hydrolase</keyword>
<dbReference type="SUPFAM" id="SSF56300">
    <property type="entry name" value="Metallo-dependent phosphatases"/>
    <property type="match status" value="1"/>
</dbReference>
<dbReference type="PROSITE" id="PS51257">
    <property type="entry name" value="PROKAR_LIPOPROTEIN"/>
    <property type="match status" value="1"/>
</dbReference>
<evidence type="ECO:0000259" key="4">
    <source>
        <dbReference type="Pfam" id="PF02872"/>
    </source>
</evidence>
<comment type="similarity">
    <text evidence="2">Belongs to the 5'-nucleotidase family.</text>
</comment>
<dbReference type="Proteomes" id="UP001476807">
    <property type="component" value="Unassembled WGS sequence"/>
</dbReference>